<evidence type="ECO:0000313" key="1">
    <source>
        <dbReference type="EMBL" id="SCC31634.1"/>
    </source>
</evidence>
<dbReference type="Proteomes" id="UP000196052">
    <property type="component" value="Unassembled WGS sequence"/>
</dbReference>
<sequence length="99" mass="11003">MSVFINYAIIPKVFNPNLTSLPNNRPSFISTPKESSKDICYLLETFYLGKKITQLLVNGTVLKASMFVGFHNKSCLATFIGENGDITVVNCERIDAILL</sequence>
<dbReference type="RefSeq" id="WP_088122216.1">
    <property type="nucleotide sequence ID" value="NZ_FMBE01000013.1"/>
</dbReference>
<protein>
    <submittedName>
        <fullName evidence="1">Uncharacterized protein</fullName>
    </submittedName>
</protein>
<organism evidence="1 2">
    <name type="scientific">Bacillus wiedmannii</name>
    <dbReference type="NCBI Taxonomy" id="1890302"/>
    <lineage>
        <taxon>Bacteria</taxon>
        <taxon>Bacillati</taxon>
        <taxon>Bacillota</taxon>
        <taxon>Bacilli</taxon>
        <taxon>Bacillales</taxon>
        <taxon>Bacillaceae</taxon>
        <taxon>Bacillus</taxon>
        <taxon>Bacillus cereus group</taxon>
    </lineage>
</organism>
<dbReference type="AlphaFoldDB" id="A0A1C4DJU2"/>
<reference evidence="2" key="1">
    <citation type="submission" date="2016-08" db="EMBL/GenBank/DDBJ databases">
        <authorList>
            <person name="Loux V."/>
            <person name="Rue O."/>
        </authorList>
    </citation>
    <scope>NUCLEOTIDE SEQUENCE [LARGE SCALE GENOMIC DNA]</scope>
    <source>
        <strain evidence="2">INRA Bc05-F1</strain>
    </source>
</reference>
<dbReference type="EMBL" id="FMBE01000013">
    <property type="protein sequence ID" value="SCC31634.1"/>
    <property type="molecule type" value="Genomic_DNA"/>
</dbReference>
<proteinExistence type="predicted"/>
<gene>
    <name evidence="1" type="ORF">BC05F1_02719</name>
</gene>
<accession>A0A1C4DJU2</accession>
<evidence type="ECO:0000313" key="2">
    <source>
        <dbReference type="Proteomes" id="UP000196052"/>
    </source>
</evidence>
<name>A0A1C4DJU2_9BACI</name>